<dbReference type="RefSeq" id="WP_217159855.1">
    <property type="nucleotide sequence ID" value="NZ_VOMB01000021.1"/>
</dbReference>
<evidence type="ECO:0008006" key="3">
    <source>
        <dbReference type="Google" id="ProtNLM"/>
    </source>
</evidence>
<evidence type="ECO:0000313" key="1">
    <source>
        <dbReference type="EMBL" id="MBU9766003.1"/>
    </source>
</evidence>
<comment type="caution">
    <text evidence="1">The sequence shown here is derived from an EMBL/GenBank/DDBJ whole genome shotgun (WGS) entry which is preliminary data.</text>
</comment>
<name>A0ABS6KR05_9MYCO</name>
<gene>
    <name evidence="1" type="ORF">FR943_19425</name>
</gene>
<sequence length="425" mass="46561">MQRWVTGDATGTQFPADPDTLHAAGPDFLTAALRSFGVLTQHNRVTAIIRFQECAGGSTGRKAQLDVRYAHPTDRLPTELFVKFSRDFDNPRRDRGKSQMELEVAFGALSTGTALPVTVPVCLFADYHRDSGTGMLLTERISFDTNGIEPHYDKCLDYRMPDPLGHYRALLTSVARLAGAYKAGALPDTTAGQFRYDATKVTVGTRVQHNAAERTAQVHRLAAFADSHPALLPAALGRPEFITRMLADVNRIAAAEDAVMSWLESTDDQMALCHWNANVDNAWFWSETDGTLSCGLLDWGCVSVMNVAMALWGSLCSAETELWERHLDMLLDHFVAEFQAAGGPTLDLTRLRSQLVLYAAVMGVAWLLDAPAHLQTVLPAGGSDRTDRCVSGNEAVRSELLMLSNVVHLWDTEDFGAMLDAFEAG</sequence>
<reference evidence="1 2" key="1">
    <citation type="journal article" date="2021" name="Sci. Rep.">
        <title>Phenotypic and genomic hallmarks of a novel, potentially pathogenic rapidly growing Mycobacterium species related to the Mycobacterium fortuitum complex.</title>
        <authorList>
            <person name="Gharbi R."/>
            <person name="Khanna V."/>
            <person name="Frigui W."/>
            <person name="Mhenni B."/>
            <person name="Brosch R."/>
            <person name="Mardassi H."/>
        </authorList>
    </citation>
    <scope>NUCLEOTIDE SEQUENCE [LARGE SCALE GENOMIC DNA]</scope>
    <source>
        <strain evidence="1 2">TNTM28</strain>
    </source>
</reference>
<keyword evidence="2" id="KW-1185">Reference proteome</keyword>
<proteinExistence type="predicted"/>
<dbReference type="EMBL" id="VOMB01000021">
    <property type="protein sequence ID" value="MBU9766003.1"/>
    <property type="molecule type" value="Genomic_DNA"/>
</dbReference>
<accession>A0ABS6KR05</accession>
<protein>
    <recommendedName>
        <fullName evidence="3">Aminoglycoside phosphotransferase domain-containing protein</fullName>
    </recommendedName>
</protein>
<dbReference type="Proteomes" id="UP000812982">
    <property type="component" value="Unassembled WGS sequence"/>
</dbReference>
<evidence type="ECO:0000313" key="2">
    <source>
        <dbReference type="Proteomes" id="UP000812982"/>
    </source>
</evidence>
<organism evidence="1 2">
    <name type="scientific">[Mycobacterium] fortunisiensis</name>
    <dbReference type="NCBI Taxonomy" id="2600579"/>
    <lineage>
        <taxon>Bacteria</taxon>
        <taxon>Bacillati</taxon>
        <taxon>Actinomycetota</taxon>
        <taxon>Actinomycetes</taxon>
        <taxon>Mycobacteriales</taxon>
        <taxon>Mycobacteriaceae</taxon>
        <taxon>Mycolicibacterium</taxon>
    </lineage>
</organism>